<evidence type="ECO:0000313" key="2">
    <source>
        <dbReference type="Proteomes" id="UP001201262"/>
    </source>
</evidence>
<reference evidence="1" key="1">
    <citation type="submission" date="2021-12" db="EMBL/GenBank/DDBJ databases">
        <title>Convergent genome expansion in fungi linked to evolution of root-endophyte symbiosis.</title>
        <authorList>
            <consortium name="DOE Joint Genome Institute"/>
            <person name="Ke Y.-H."/>
            <person name="Bonito G."/>
            <person name="Liao H.-L."/>
            <person name="Looney B."/>
            <person name="Rojas-Flechas A."/>
            <person name="Nash J."/>
            <person name="Hameed K."/>
            <person name="Schadt C."/>
            <person name="Martin F."/>
            <person name="Crous P.W."/>
            <person name="Miettinen O."/>
            <person name="Magnuson J.K."/>
            <person name="Labbe J."/>
            <person name="Jacobson D."/>
            <person name="Doktycz M.J."/>
            <person name="Veneault-Fourrey C."/>
            <person name="Kuo A."/>
            <person name="Mondo S."/>
            <person name="Calhoun S."/>
            <person name="Riley R."/>
            <person name="Ohm R."/>
            <person name="LaButti K."/>
            <person name="Andreopoulos B."/>
            <person name="Pangilinan J."/>
            <person name="Nolan M."/>
            <person name="Tritt A."/>
            <person name="Clum A."/>
            <person name="Lipzen A."/>
            <person name="Daum C."/>
            <person name="Barry K."/>
            <person name="Grigoriev I.V."/>
            <person name="Vilgalys R."/>
        </authorList>
    </citation>
    <scope>NUCLEOTIDE SEQUENCE</scope>
    <source>
        <strain evidence="1">PMI_201</strain>
    </source>
</reference>
<comment type="caution">
    <text evidence="1">The sequence shown here is derived from an EMBL/GenBank/DDBJ whole genome shotgun (WGS) entry which is preliminary data.</text>
</comment>
<accession>A0AAD4KY77</accession>
<sequence length="172" mass="19448">MTQHPHDLYYCAKLHREGTGPKETCPIHASPCRLDLVGRNQVEQESARQPPGGTITTKTHADTLLLRFEQCNWSVYIQGPQPSLADGFSISIGQISRKRRTTINLFVFALSTSSIRMVRFSDEALRTVSWRNVINGKGEIWITQDPKKKHRCITIHTIVFPVAFGLRACMKS</sequence>
<keyword evidence="2" id="KW-1185">Reference proteome</keyword>
<dbReference type="RefSeq" id="XP_046076754.1">
    <property type="nucleotide sequence ID" value="XM_046215180.1"/>
</dbReference>
<dbReference type="GeneID" id="70245467"/>
<organism evidence="1 2">
    <name type="scientific">Talaromyces proteolyticus</name>
    <dbReference type="NCBI Taxonomy" id="1131652"/>
    <lineage>
        <taxon>Eukaryota</taxon>
        <taxon>Fungi</taxon>
        <taxon>Dikarya</taxon>
        <taxon>Ascomycota</taxon>
        <taxon>Pezizomycotina</taxon>
        <taxon>Eurotiomycetes</taxon>
        <taxon>Eurotiomycetidae</taxon>
        <taxon>Eurotiales</taxon>
        <taxon>Trichocomaceae</taxon>
        <taxon>Talaromyces</taxon>
        <taxon>Talaromyces sect. Bacilispori</taxon>
    </lineage>
</organism>
<dbReference type="EMBL" id="JAJTJA010000002">
    <property type="protein sequence ID" value="KAH8703736.1"/>
    <property type="molecule type" value="Genomic_DNA"/>
</dbReference>
<evidence type="ECO:0000313" key="1">
    <source>
        <dbReference type="EMBL" id="KAH8703736.1"/>
    </source>
</evidence>
<dbReference type="AlphaFoldDB" id="A0AAD4KY77"/>
<proteinExistence type="predicted"/>
<dbReference type="Proteomes" id="UP001201262">
    <property type="component" value="Unassembled WGS sequence"/>
</dbReference>
<name>A0AAD4KY77_9EURO</name>
<gene>
    <name evidence="1" type="ORF">BGW36DRAFT_369899</name>
</gene>
<protein>
    <submittedName>
        <fullName evidence="1">Uncharacterized protein</fullName>
    </submittedName>
</protein>